<gene>
    <name evidence="1" type="ORF">C7377_0446</name>
</gene>
<keyword evidence="2" id="KW-1185">Reference proteome</keyword>
<dbReference type="Gene3D" id="3.10.450.40">
    <property type="match status" value="1"/>
</dbReference>
<evidence type="ECO:0000313" key="2">
    <source>
        <dbReference type="Proteomes" id="UP000251835"/>
    </source>
</evidence>
<sequence>MYICSLWNIYTKNSTIMRKLIKIGDKEFKFKKDALNYYKNILNSYDFGEILSDEHYNDIIDLLNYDTSYTDNIPELQEKQSKIENTESDNYIIKDIRIGKVQFNTKCFELMYRNGETDIISYRLRITQPKENVLNIFRKTARNIVYEDILNVKQDYFDKFSKKGFVPCQETGVQSKWTELVVDHRQPNTFSVIVDRFVELFKIDLESVEYKIDENNLYIFKYDELTENFRNYHKEKALLRIVRKECNSSRAHQGRIKKQKKDLKIK</sequence>
<protein>
    <submittedName>
        <fullName evidence="1">Uncharacterized protein DUF3223</fullName>
    </submittedName>
</protein>
<dbReference type="EMBL" id="QENZ01000003">
    <property type="protein sequence ID" value="PVX52146.1"/>
    <property type="molecule type" value="Genomic_DNA"/>
</dbReference>
<name>A0A7L4UQV5_BALHA</name>
<proteinExistence type="predicted"/>
<dbReference type="Proteomes" id="UP000251835">
    <property type="component" value="Unassembled WGS sequence"/>
</dbReference>
<accession>A0A7L4UQV5</accession>
<organism evidence="1 2">
    <name type="scientific">Balneicella halophila</name>
    <dbReference type="NCBI Taxonomy" id="1537566"/>
    <lineage>
        <taxon>Bacteria</taxon>
        <taxon>Pseudomonadati</taxon>
        <taxon>Bacteroidota</taxon>
        <taxon>Bacteroidia</taxon>
        <taxon>Bacteroidales</taxon>
        <taxon>Balneicellaceae</taxon>
        <taxon>Balneicella</taxon>
    </lineage>
</organism>
<evidence type="ECO:0000313" key="1">
    <source>
        <dbReference type="EMBL" id="PVX52146.1"/>
    </source>
</evidence>
<reference evidence="1 2" key="1">
    <citation type="submission" date="2018-05" db="EMBL/GenBank/DDBJ databases">
        <title>Genomic Encyclopedia of Type Strains, Phase IV (KMG-IV): sequencing the most valuable type-strain genomes for metagenomic binning, comparative biology and taxonomic classification.</title>
        <authorList>
            <person name="Goeker M."/>
        </authorList>
    </citation>
    <scope>NUCLEOTIDE SEQUENCE [LARGE SCALE GENOMIC DNA]</scope>
    <source>
        <strain evidence="1 2">DSM 28579</strain>
    </source>
</reference>
<dbReference type="Pfam" id="PF11523">
    <property type="entry name" value="DUF3223"/>
    <property type="match status" value="1"/>
</dbReference>
<dbReference type="AlphaFoldDB" id="A0A7L4UQV5"/>
<comment type="caution">
    <text evidence="1">The sequence shown here is derived from an EMBL/GenBank/DDBJ whole genome shotgun (WGS) entry which is preliminary data.</text>
</comment>